<dbReference type="PROSITE" id="PS51118">
    <property type="entry name" value="HTH_HXLR"/>
    <property type="match status" value="1"/>
</dbReference>
<dbReference type="InterPro" id="IPR036388">
    <property type="entry name" value="WH-like_DNA-bd_sf"/>
</dbReference>
<organism evidence="5 6">
    <name type="scientific">Asanoa ishikariensis</name>
    <dbReference type="NCBI Taxonomy" id="137265"/>
    <lineage>
        <taxon>Bacteria</taxon>
        <taxon>Bacillati</taxon>
        <taxon>Actinomycetota</taxon>
        <taxon>Actinomycetes</taxon>
        <taxon>Micromonosporales</taxon>
        <taxon>Micromonosporaceae</taxon>
        <taxon>Asanoa</taxon>
    </lineage>
</organism>
<evidence type="ECO:0000259" key="4">
    <source>
        <dbReference type="PROSITE" id="PS51118"/>
    </source>
</evidence>
<keyword evidence="2" id="KW-0238">DNA-binding</keyword>
<gene>
    <name evidence="5" type="ORF">SAMN05421684_7997</name>
</gene>
<keyword evidence="3" id="KW-0804">Transcription</keyword>
<evidence type="ECO:0000313" key="5">
    <source>
        <dbReference type="EMBL" id="SDZ65330.1"/>
    </source>
</evidence>
<dbReference type="STRING" id="137265.SAMN05421684_7997"/>
<accession>A0A1H3US88</accession>
<dbReference type="EMBL" id="FNQB01000005">
    <property type="protein sequence ID" value="SDZ65330.1"/>
    <property type="molecule type" value="Genomic_DNA"/>
</dbReference>
<evidence type="ECO:0000256" key="1">
    <source>
        <dbReference type="ARBA" id="ARBA00023015"/>
    </source>
</evidence>
<protein>
    <submittedName>
        <fullName evidence="5">Transcriptional regulator, HxlR family</fullName>
    </submittedName>
</protein>
<proteinExistence type="predicted"/>
<sequence length="142" mass="15694">MIARCEGSSWNAPVEGQERSAIANHVQIVAGPQARCLLHRSRSPTNKWAALVIAALAGGPQRHSELVRRIAGVSQKMLSQTLRTLERDGLLTRTVTASVPARVDYALTPLGHDLFPMMVAIKTWAETHMDRVFRARAQFDAR</sequence>
<feature type="domain" description="HTH hxlR-type" evidence="4">
    <location>
        <begin position="31"/>
        <end position="133"/>
    </location>
</feature>
<keyword evidence="1" id="KW-0805">Transcription regulation</keyword>
<dbReference type="PANTHER" id="PTHR33204:SF37">
    <property type="entry name" value="HTH-TYPE TRANSCRIPTIONAL REGULATOR YODB"/>
    <property type="match status" value="1"/>
</dbReference>
<evidence type="ECO:0000256" key="3">
    <source>
        <dbReference type="ARBA" id="ARBA00023163"/>
    </source>
</evidence>
<dbReference type="PANTHER" id="PTHR33204">
    <property type="entry name" value="TRANSCRIPTIONAL REGULATOR, MARR FAMILY"/>
    <property type="match status" value="1"/>
</dbReference>
<name>A0A1H3US88_9ACTN</name>
<dbReference type="Pfam" id="PF01638">
    <property type="entry name" value="HxlR"/>
    <property type="match status" value="1"/>
</dbReference>
<dbReference type="GO" id="GO:0003677">
    <property type="term" value="F:DNA binding"/>
    <property type="evidence" value="ECO:0007669"/>
    <property type="project" value="UniProtKB-KW"/>
</dbReference>
<evidence type="ECO:0000313" key="6">
    <source>
        <dbReference type="Proteomes" id="UP000199632"/>
    </source>
</evidence>
<dbReference type="Gene3D" id="1.10.10.10">
    <property type="entry name" value="Winged helix-like DNA-binding domain superfamily/Winged helix DNA-binding domain"/>
    <property type="match status" value="1"/>
</dbReference>
<dbReference type="Proteomes" id="UP000199632">
    <property type="component" value="Unassembled WGS sequence"/>
</dbReference>
<dbReference type="InterPro" id="IPR002577">
    <property type="entry name" value="HTH_HxlR"/>
</dbReference>
<dbReference type="InterPro" id="IPR036390">
    <property type="entry name" value="WH_DNA-bd_sf"/>
</dbReference>
<evidence type="ECO:0000256" key="2">
    <source>
        <dbReference type="ARBA" id="ARBA00023125"/>
    </source>
</evidence>
<keyword evidence="6" id="KW-1185">Reference proteome</keyword>
<reference evidence="6" key="1">
    <citation type="submission" date="2016-10" db="EMBL/GenBank/DDBJ databases">
        <authorList>
            <person name="Varghese N."/>
            <person name="Submissions S."/>
        </authorList>
    </citation>
    <scope>NUCLEOTIDE SEQUENCE [LARGE SCALE GENOMIC DNA]</scope>
    <source>
        <strain evidence="6">DSM 44718</strain>
    </source>
</reference>
<dbReference type="SUPFAM" id="SSF46785">
    <property type="entry name" value="Winged helix' DNA-binding domain"/>
    <property type="match status" value="1"/>
</dbReference>
<dbReference type="AlphaFoldDB" id="A0A1H3US88"/>